<reference evidence="2 3" key="1">
    <citation type="journal article" date="2021" name="Sci. Rep.">
        <title>The genome of the diatom Chaetoceros tenuissimus carries an ancient integrated fragment of an extant virus.</title>
        <authorList>
            <person name="Hongo Y."/>
            <person name="Kimura K."/>
            <person name="Takaki Y."/>
            <person name="Yoshida Y."/>
            <person name="Baba S."/>
            <person name="Kobayashi G."/>
            <person name="Nagasaki K."/>
            <person name="Hano T."/>
            <person name="Tomaru Y."/>
        </authorList>
    </citation>
    <scope>NUCLEOTIDE SEQUENCE [LARGE SCALE GENOMIC DNA]</scope>
    <source>
        <strain evidence="2 3">NIES-3715</strain>
    </source>
</reference>
<dbReference type="EMBL" id="BLLK01000045">
    <property type="protein sequence ID" value="GFH52324.1"/>
    <property type="molecule type" value="Genomic_DNA"/>
</dbReference>
<keyword evidence="3" id="KW-1185">Reference proteome</keyword>
<gene>
    <name evidence="2" type="ORF">CTEN210_08800</name>
</gene>
<organism evidence="2 3">
    <name type="scientific">Chaetoceros tenuissimus</name>
    <dbReference type="NCBI Taxonomy" id="426638"/>
    <lineage>
        <taxon>Eukaryota</taxon>
        <taxon>Sar</taxon>
        <taxon>Stramenopiles</taxon>
        <taxon>Ochrophyta</taxon>
        <taxon>Bacillariophyta</taxon>
        <taxon>Coscinodiscophyceae</taxon>
        <taxon>Chaetocerotophycidae</taxon>
        <taxon>Chaetocerotales</taxon>
        <taxon>Chaetocerotaceae</taxon>
        <taxon>Chaetoceros</taxon>
    </lineage>
</organism>
<feature type="region of interest" description="Disordered" evidence="1">
    <location>
        <begin position="46"/>
        <end position="77"/>
    </location>
</feature>
<dbReference type="Proteomes" id="UP001054902">
    <property type="component" value="Unassembled WGS sequence"/>
</dbReference>
<evidence type="ECO:0000313" key="3">
    <source>
        <dbReference type="Proteomes" id="UP001054902"/>
    </source>
</evidence>
<dbReference type="AlphaFoldDB" id="A0AAD3H721"/>
<name>A0AAD3H721_9STRA</name>
<comment type="caution">
    <text evidence="2">The sequence shown here is derived from an EMBL/GenBank/DDBJ whole genome shotgun (WGS) entry which is preliminary data.</text>
</comment>
<sequence>MSLLQEIIIVKQKILFEMENTKTPNADRDSCIQSFLQACDAFARVHEHSNKSSKNKEERSASSDRRRGSATKEEQRKTIVKFDLSKNEVFLF</sequence>
<accession>A0AAD3H721</accession>
<evidence type="ECO:0000313" key="2">
    <source>
        <dbReference type="EMBL" id="GFH52324.1"/>
    </source>
</evidence>
<protein>
    <submittedName>
        <fullName evidence="2">Uncharacterized protein</fullName>
    </submittedName>
</protein>
<proteinExistence type="predicted"/>
<evidence type="ECO:0000256" key="1">
    <source>
        <dbReference type="SAM" id="MobiDB-lite"/>
    </source>
</evidence>